<dbReference type="RefSeq" id="WP_099862652.1">
    <property type="nucleotide sequence ID" value="NZ_PEOG01000045.1"/>
</dbReference>
<comment type="caution">
    <text evidence="1">The sequence shown here is derived from an EMBL/GenBank/DDBJ whole genome shotgun (WGS) entry which is preliminary data.</text>
</comment>
<reference evidence="1 2" key="1">
    <citation type="submission" date="2017-11" db="EMBL/GenBank/DDBJ databases">
        <title>Draft genome sequence of Mitsuaria sp. HWN-4.</title>
        <authorList>
            <person name="Gundlapally S.R."/>
        </authorList>
    </citation>
    <scope>NUCLEOTIDE SEQUENCE [LARGE SCALE GENOMIC DNA]</scope>
    <source>
        <strain evidence="1 2">HWN-4</strain>
    </source>
</reference>
<gene>
    <name evidence="1" type="ORF">CS062_16220</name>
</gene>
<keyword evidence="2" id="KW-1185">Reference proteome</keyword>
<evidence type="ECO:0000313" key="1">
    <source>
        <dbReference type="EMBL" id="PIM52099.1"/>
    </source>
</evidence>
<evidence type="ECO:0000313" key="2">
    <source>
        <dbReference type="Proteomes" id="UP000231501"/>
    </source>
</evidence>
<organism evidence="1 2">
    <name type="scientific">Roseateles chitinivorans</name>
    <dbReference type="NCBI Taxonomy" id="2917965"/>
    <lineage>
        <taxon>Bacteria</taxon>
        <taxon>Pseudomonadati</taxon>
        <taxon>Pseudomonadota</taxon>
        <taxon>Betaproteobacteria</taxon>
        <taxon>Burkholderiales</taxon>
        <taxon>Sphaerotilaceae</taxon>
        <taxon>Roseateles</taxon>
    </lineage>
</organism>
<proteinExistence type="predicted"/>
<dbReference type="Proteomes" id="UP000231501">
    <property type="component" value="Unassembled WGS sequence"/>
</dbReference>
<dbReference type="OrthoDB" id="8871616at2"/>
<protein>
    <submittedName>
        <fullName evidence="1">Uncharacterized protein</fullName>
    </submittedName>
</protein>
<dbReference type="EMBL" id="PEOG01000045">
    <property type="protein sequence ID" value="PIM52099.1"/>
    <property type="molecule type" value="Genomic_DNA"/>
</dbReference>
<dbReference type="AlphaFoldDB" id="A0A2G9C986"/>
<name>A0A2G9C986_9BURK</name>
<sequence>MARIRLATFAGAAKAPHPKLLPEAIGVVSQNQKPGRGDLRPLKAPAARAVVPAGRKSIYRMGRDVASDTNYWLSWATPTSVVRGFNSADSGERTYYTGDGFPKWTDTTMALGANPPTAWRALGLPAPAAAPTLAAAGGSSTEMETRTYVYTYVSDIGEEGAPSPGATITCKADDTVTLSALSAAPGGSYGINRIRVYRTETGSSGSTSLFFLREIISTATGTTDDNRALGEVLPSLTWVPAPGVPQGGALNLTEPPLHSLTPLWNGMLAGISGQEIRFCEPYTASAWPMQYGLTPSDVTPIALAAFGQTLVVATNGRPVVCTGGTPDSMDEQPVEFLQACVAAASMVSVGHGVAWASPDGLAYLGSAGPRLLTAQSMTRDDWQALRPETIIGAFFEGRYYGFYSPAEGVQASFMVDPSYPDGIFFSDVGADAVYVDDLQDAMFILSGTSVQRWDAGAGLSARFRSKVFDHMAPVPGFSCAKVIADTYPVTLRVFADTGLVADVSVPSTAPVRLPCGFRTFTTQIEVETAGAVQGVAIAHSLEELRDG</sequence>
<accession>A0A2G9C986</accession>